<evidence type="ECO:0000259" key="7">
    <source>
        <dbReference type="Pfam" id="PF02601"/>
    </source>
</evidence>
<keyword evidence="4 5" id="KW-0269">Exonuclease</keyword>
<dbReference type="PANTHER" id="PTHR30008:SF0">
    <property type="entry name" value="EXODEOXYRIBONUCLEASE 7 LARGE SUBUNIT"/>
    <property type="match status" value="1"/>
</dbReference>
<dbReference type="STRING" id="84135.GCA_001052115_00340"/>
<dbReference type="InterPro" id="IPR025824">
    <property type="entry name" value="OB-fold_nuc-bd_dom"/>
</dbReference>
<evidence type="ECO:0000256" key="5">
    <source>
        <dbReference type="HAMAP-Rule" id="MF_00378"/>
    </source>
</evidence>
<evidence type="ECO:0000256" key="3">
    <source>
        <dbReference type="ARBA" id="ARBA00022801"/>
    </source>
</evidence>
<evidence type="ECO:0000313" key="9">
    <source>
        <dbReference type="EMBL" id="PMC52670.1"/>
    </source>
</evidence>
<accession>A0A2N6SFI0</accession>
<dbReference type="EMBL" id="PNGT01000003">
    <property type="protein sequence ID" value="PMC52670.1"/>
    <property type="molecule type" value="Genomic_DNA"/>
</dbReference>
<reference evidence="9 10" key="1">
    <citation type="submission" date="2017-09" db="EMBL/GenBank/DDBJ databases">
        <title>Bacterial strain isolated from the female urinary microbiota.</title>
        <authorList>
            <person name="Thomas-White K."/>
            <person name="Kumar N."/>
            <person name="Forster S."/>
            <person name="Putonti C."/>
            <person name="Lawley T."/>
            <person name="Wolfe A.J."/>
        </authorList>
    </citation>
    <scope>NUCLEOTIDE SEQUENCE [LARGE SCALE GENOMIC DNA]</scope>
    <source>
        <strain evidence="9 10">UMB0186</strain>
    </source>
</reference>
<dbReference type="InterPro" id="IPR020579">
    <property type="entry name" value="Exonuc_VII_lsu_C"/>
</dbReference>
<dbReference type="OrthoDB" id="9802795at2"/>
<evidence type="ECO:0000256" key="4">
    <source>
        <dbReference type="ARBA" id="ARBA00022839"/>
    </source>
</evidence>
<keyword evidence="1 5" id="KW-0963">Cytoplasm</keyword>
<dbReference type="RefSeq" id="WP_102189737.1">
    <property type="nucleotide sequence ID" value="NZ_PNGT01000003.1"/>
</dbReference>
<name>A0A2N6SFI0_9BACL</name>
<keyword evidence="3 5" id="KW-0378">Hydrolase</keyword>
<comment type="similarity">
    <text evidence="5 6">Belongs to the XseA family.</text>
</comment>
<comment type="function">
    <text evidence="5">Bidirectionally degrades single-stranded DNA into large acid-insoluble oligonucleotides, which are then degraded further into small acid-soluble oligonucleotides.</text>
</comment>
<dbReference type="NCBIfam" id="TIGR00237">
    <property type="entry name" value="xseA"/>
    <property type="match status" value="1"/>
</dbReference>
<evidence type="ECO:0000256" key="1">
    <source>
        <dbReference type="ARBA" id="ARBA00022490"/>
    </source>
</evidence>
<dbReference type="Pfam" id="PF02601">
    <property type="entry name" value="Exonuc_VII_L"/>
    <property type="match status" value="1"/>
</dbReference>
<evidence type="ECO:0000256" key="6">
    <source>
        <dbReference type="RuleBase" id="RU004355"/>
    </source>
</evidence>
<keyword evidence="2 5" id="KW-0540">Nuclease</keyword>
<organism evidence="9 10">
    <name type="scientific">Gemella sanguinis</name>
    <dbReference type="NCBI Taxonomy" id="84135"/>
    <lineage>
        <taxon>Bacteria</taxon>
        <taxon>Bacillati</taxon>
        <taxon>Bacillota</taxon>
        <taxon>Bacilli</taxon>
        <taxon>Bacillales</taxon>
        <taxon>Gemellaceae</taxon>
        <taxon>Gemella</taxon>
    </lineage>
</organism>
<dbReference type="Pfam" id="PF13742">
    <property type="entry name" value="tRNA_anti_2"/>
    <property type="match status" value="1"/>
</dbReference>
<dbReference type="EC" id="3.1.11.6" evidence="5"/>
<evidence type="ECO:0000256" key="2">
    <source>
        <dbReference type="ARBA" id="ARBA00022722"/>
    </source>
</evidence>
<feature type="domain" description="Exonuclease VII large subunit C-terminal" evidence="7">
    <location>
        <begin position="121"/>
        <end position="408"/>
    </location>
</feature>
<proteinExistence type="inferred from homology"/>
<comment type="caution">
    <text evidence="9">The sequence shown here is derived from an EMBL/GenBank/DDBJ whole genome shotgun (WGS) entry which is preliminary data.</text>
</comment>
<dbReference type="PANTHER" id="PTHR30008">
    <property type="entry name" value="EXODEOXYRIBONUCLEASE 7 LARGE SUBUNIT"/>
    <property type="match status" value="1"/>
</dbReference>
<dbReference type="InterPro" id="IPR003753">
    <property type="entry name" value="Exonuc_VII_L"/>
</dbReference>
<comment type="subunit">
    <text evidence="5">Heterooligomer composed of large and small subunits.</text>
</comment>
<dbReference type="HAMAP" id="MF_00378">
    <property type="entry name" value="Exonuc_7_L"/>
    <property type="match status" value="1"/>
</dbReference>
<dbReference type="GO" id="GO:0005737">
    <property type="term" value="C:cytoplasm"/>
    <property type="evidence" value="ECO:0007669"/>
    <property type="project" value="UniProtKB-SubCell"/>
</dbReference>
<dbReference type="AlphaFoldDB" id="A0A2N6SFI0"/>
<dbReference type="CDD" id="cd04489">
    <property type="entry name" value="ExoVII_LU_OBF"/>
    <property type="match status" value="1"/>
</dbReference>
<dbReference type="Proteomes" id="UP000235670">
    <property type="component" value="Unassembled WGS sequence"/>
</dbReference>
<dbReference type="GO" id="GO:0009318">
    <property type="term" value="C:exodeoxyribonuclease VII complex"/>
    <property type="evidence" value="ECO:0007669"/>
    <property type="project" value="UniProtKB-UniRule"/>
</dbReference>
<sequence>MEEKAYLTVTALNKYIEKKFILDPYLSEIYIKGEISNFKLHNNNNIYFSIKDENTRINAVWFGAKNREFKDGDTVLIKSKINFYFPRGEHNLIVIDMKKDRIGELYQKFLELKEKLEKEGLFSSEFKKDIPKFSQKIALITAKTGAAIQDMTRTIQRRFPIAKINVYSTLVQGENSVEDIVKNIILADSEDNDVIILGRGGGSIEDLWSFNTEEVVRAIFNCRTPIVTGIGHETDTTLSDFVSDVRASTPTAAAELVTPNIIDIKNRLSFNSDKLNRRMSYILEEYRTRIANSNSNPYFRNYTNIYNIYKEKVCLLEKELSKGINNLLKDKKSELTISKEIFQKIDVIGPYKEYFIKKVDSLEANSPINILKKGYSITYLNDNKITSVKSVNKNDNISVRLSDGLLECNVIDTIEEGVE</sequence>
<protein>
    <recommendedName>
        <fullName evidence="5">Exodeoxyribonuclease 7 large subunit</fullName>
        <ecNumber evidence="5">3.1.11.6</ecNumber>
    </recommendedName>
    <alternativeName>
        <fullName evidence="5">Exodeoxyribonuclease VII large subunit</fullName>
        <shortName evidence="5">Exonuclease VII large subunit</shortName>
    </alternativeName>
</protein>
<evidence type="ECO:0000259" key="8">
    <source>
        <dbReference type="Pfam" id="PF13742"/>
    </source>
</evidence>
<dbReference type="GO" id="GO:0003676">
    <property type="term" value="F:nucleic acid binding"/>
    <property type="evidence" value="ECO:0007669"/>
    <property type="project" value="InterPro"/>
</dbReference>
<gene>
    <name evidence="5 9" type="primary">xseA</name>
    <name evidence="9" type="ORF">CJ218_04310</name>
</gene>
<comment type="subcellular location">
    <subcellularLocation>
        <location evidence="5 6">Cytoplasm</location>
    </subcellularLocation>
</comment>
<evidence type="ECO:0000313" key="10">
    <source>
        <dbReference type="Proteomes" id="UP000235670"/>
    </source>
</evidence>
<dbReference type="GO" id="GO:0008855">
    <property type="term" value="F:exodeoxyribonuclease VII activity"/>
    <property type="evidence" value="ECO:0007669"/>
    <property type="project" value="UniProtKB-UniRule"/>
</dbReference>
<dbReference type="GO" id="GO:0006308">
    <property type="term" value="P:DNA catabolic process"/>
    <property type="evidence" value="ECO:0007669"/>
    <property type="project" value="UniProtKB-UniRule"/>
</dbReference>
<feature type="domain" description="OB-fold nucleic acid binding" evidence="8">
    <location>
        <begin position="7"/>
        <end position="97"/>
    </location>
</feature>
<comment type="catalytic activity">
    <reaction evidence="5 6">
        <text>Exonucleolytic cleavage in either 5'- to 3'- or 3'- to 5'-direction to yield nucleoside 5'-phosphates.</text>
        <dbReference type="EC" id="3.1.11.6"/>
    </reaction>
</comment>